<evidence type="ECO:0000256" key="3">
    <source>
        <dbReference type="ARBA" id="ARBA00022837"/>
    </source>
</evidence>
<reference evidence="5" key="1">
    <citation type="submission" date="2018-01" db="EMBL/GenBank/DDBJ databases">
        <authorList>
            <person name="Mao J.F."/>
        </authorList>
    </citation>
    <scope>NUCLEOTIDE SEQUENCE</scope>
    <source>
        <strain evidence="5">Huo1</strain>
        <tissue evidence="5">Leaf</tissue>
    </source>
</reference>
<dbReference type="Gene3D" id="1.10.238.10">
    <property type="entry name" value="EF-hand"/>
    <property type="match status" value="1"/>
</dbReference>
<accession>A0A8X8ZQ60</accession>
<feature type="domain" description="EF-hand" evidence="4">
    <location>
        <begin position="116"/>
        <end position="151"/>
    </location>
</feature>
<evidence type="ECO:0000313" key="5">
    <source>
        <dbReference type="EMBL" id="KAG6412873.1"/>
    </source>
</evidence>
<dbReference type="PROSITE" id="PS50222">
    <property type="entry name" value="EF_HAND_2"/>
    <property type="match status" value="2"/>
</dbReference>
<dbReference type="AlphaFoldDB" id="A0A8X8ZQ60"/>
<dbReference type="OrthoDB" id="26525at2759"/>
<evidence type="ECO:0000313" key="6">
    <source>
        <dbReference type="Proteomes" id="UP000298416"/>
    </source>
</evidence>
<dbReference type="InterPro" id="IPR039647">
    <property type="entry name" value="EF_hand_pair_protein_CML-like"/>
</dbReference>
<reference evidence="5" key="2">
    <citation type="submission" date="2020-08" db="EMBL/GenBank/DDBJ databases">
        <title>Plant Genome Project.</title>
        <authorList>
            <person name="Zhang R.-G."/>
        </authorList>
    </citation>
    <scope>NUCLEOTIDE SEQUENCE</scope>
    <source>
        <strain evidence="5">Huo1</strain>
        <tissue evidence="5">Leaf</tissue>
    </source>
</reference>
<organism evidence="5">
    <name type="scientific">Salvia splendens</name>
    <name type="common">Scarlet sage</name>
    <dbReference type="NCBI Taxonomy" id="180675"/>
    <lineage>
        <taxon>Eukaryota</taxon>
        <taxon>Viridiplantae</taxon>
        <taxon>Streptophyta</taxon>
        <taxon>Embryophyta</taxon>
        <taxon>Tracheophyta</taxon>
        <taxon>Spermatophyta</taxon>
        <taxon>Magnoliopsida</taxon>
        <taxon>eudicotyledons</taxon>
        <taxon>Gunneridae</taxon>
        <taxon>Pentapetalae</taxon>
        <taxon>asterids</taxon>
        <taxon>lamiids</taxon>
        <taxon>Lamiales</taxon>
        <taxon>Lamiaceae</taxon>
        <taxon>Nepetoideae</taxon>
        <taxon>Mentheae</taxon>
        <taxon>Salviinae</taxon>
        <taxon>Salvia</taxon>
        <taxon>Salvia subgen. Calosphace</taxon>
        <taxon>core Calosphace</taxon>
    </lineage>
</organism>
<gene>
    <name evidence="5" type="ORF">SASPL_125566</name>
</gene>
<evidence type="ECO:0000259" key="4">
    <source>
        <dbReference type="PROSITE" id="PS50222"/>
    </source>
</evidence>
<feature type="domain" description="EF-hand" evidence="4">
    <location>
        <begin position="153"/>
        <end position="187"/>
    </location>
</feature>
<dbReference type="EMBL" id="PNBA02000009">
    <property type="protein sequence ID" value="KAG6412873.1"/>
    <property type="molecule type" value="Genomic_DNA"/>
</dbReference>
<keyword evidence="3" id="KW-0106">Calcium</keyword>
<dbReference type="FunFam" id="1.10.238.10:FF:000001">
    <property type="entry name" value="Calmodulin 1"/>
    <property type="match status" value="1"/>
</dbReference>
<keyword evidence="2" id="KW-0677">Repeat</keyword>
<dbReference type="PANTHER" id="PTHR10891">
    <property type="entry name" value="EF-HAND CALCIUM-BINDING DOMAIN CONTAINING PROTEIN"/>
    <property type="match status" value="1"/>
</dbReference>
<evidence type="ECO:0000256" key="1">
    <source>
        <dbReference type="ARBA" id="ARBA00022723"/>
    </source>
</evidence>
<dbReference type="Pfam" id="PF13499">
    <property type="entry name" value="EF-hand_7"/>
    <property type="match status" value="1"/>
</dbReference>
<proteinExistence type="predicted"/>
<dbReference type="CDD" id="cd00051">
    <property type="entry name" value="EFh"/>
    <property type="match status" value="1"/>
</dbReference>
<evidence type="ECO:0000256" key="2">
    <source>
        <dbReference type="ARBA" id="ARBA00022737"/>
    </source>
</evidence>
<dbReference type="SMART" id="SM00054">
    <property type="entry name" value="EFh"/>
    <property type="match status" value="2"/>
</dbReference>
<sequence length="187" mass="21488">MSSTSLIANTAKNLINSTSFILWCIPYSLLLTFQDFSSCSRRVFNLLWHRTRLDFSHKSSRVSTKCNISLPPTPPVAKITSDDVEVVMRHLQLPHHKPFSQDSIENIEDMFERAEPLLDEVREAFRVFDENDDGFVDTEELKKVMSSLGLVELSQQECERMIMVFDEDGDGRISFGEFVKLMEESVC</sequence>
<dbReference type="InterPro" id="IPR011992">
    <property type="entry name" value="EF-hand-dom_pair"/>
</dbReference>
<dbReference type="SUPFAM" id="SSF47473">
    <property type="entry name" value="EF-hand"/>
    <property type="match status" value="1"/>
</dbReference>
<dbReference type="InterPro" id="IPR002048">
    <property type="entry name" value="EF_hand_dom"/>
</dbReference>
<keyword evidence="1" id="KW-0479">Metal-binding</keyword>
<dbReference type="Proteomes" id="UP000298416">
    <property type="component" value="Unassembled WGS sequence"/>
</dbReference>
<dbReference type="PROSITE" id="PS00018">
    <property type="entry name" value="EF_HAND_1"/>
    <property type="match status" value="2"/>
</dbReference>
<protein>
    <recommendedName>
        <fullName evidence="4">EF-hand domain-containing protein</fullName>
    </recommendedName>
</protein>
<dbReference type="InterPro" id="IPR018247">
    <property type="entry name" value="EF_Hand_1_Ca_BS"/>
</dbReference>
<keyword evidence="6" id="KW-1185">Reference proteome</keyword>
<comment type="caution">
    <text evidence="5">The sequence shown here is derived from an EMBL/GenBank/DDBJ whole genome shotgun (WGS) entry which is preliminary data.</text>
</comment>
<name>A0A8X8ZQ60_SALSN</name>
<dbReference type="GO" id="GO:0005509">
    <property type="term" value="F:calcium ion binding"/>
    <property type="evidence" value="ECO:0007669"/>
    <property type="project" value="InterPro"/>
</dbReference>